<dbReference type="InterPro" id="IPR029787">
    <property type="entry name" value="Nucleotide_cyclase"/>
</dbReference>
<dbReference type="Gene3D" id="3.30.70.270">
    <property type="match status" value="1"/>
</dbReference>
<dbReference type="KEGG" id="panc:E2636_08495"/>
<evidence type="ECO:0000259" key="3">
    <source>
        <dbReference type="PROSITE" id="PS50887"/>
    </source>
</evidence>
<evidence type="ECO:0000313" key="5">
    <source>
        <dbReference type="Proteomes" id="UP000294292"/>
    </source>
</evidence>
<dbReference type="SUPFAM" id="SSF55073">
    <property type="entry name" value="Nucleotide cyclase"/>
    <property type="match status" value="1"/>
</dbReference>
<evidence type="ECO:0000313" key="4">
    <source>
        <dbReference type="EMBL" id="QBP41167.1"/>
    </source>
</evidence>
<dbReference type="InterPro" id="IPR035965">
    <property type="entry name" value="PAS-like_dom_sf"/>
</dbReference>
<dbReference type="InterPro" id="IPR052155">
    <property type="entry name" value="Biofilm_reg_signaling"/>
</dbReference>
<dbReference type="InterPro" id="IPR000014">
    <property type="entry name" value="PAS"/>
</dbReference>
<dbReference type="SUPFAM" id="SSF55785">
    <property type="entry name" value="PYP-like sensor domain (PAS domain)"/>
    <property type="match status" value="3"/>
</dbReference>
<protein>
    <submittedName>
        <fullName evidence="4">Diguanylate cyclase</fullName>
    </submittedName>
</protein>
<dbReference type="InterPro" id="IPR043128">
    <property type="entry name" value="Rev_trsase/Diguanyl_cyclase"/>
</dbReference>
<reference evidence="4 5" key="1">
    <citation type="submission" date="2019-03" db="EMBL/GenBank/DDBJ databases">
        <title>Complete genome sequence of Paenisporosarcina antarctica CGMCC 1.6503T.</title>
        <authorList>
            <person name="Rong J.-C."/>
            <person name="Chi N.-Y."/>
            <person name="Zhang Q.-F."/>
        </authorList>
    </citation>
    <scope>NUCLEOTIDE SEQUENCE [LARGE SCALE GENOMIC DNA]</scope>
    <source>
        <strain evidence="4 5">CGMCC 1.6503</strain>
    </source>
</reference>
<dbReference type="Proteomes" id="UP000294292">
    <property type="component" value="Chromosome"/>
</dbReference>
<dbReference type="PROSITE" id="PS50113">
    <property type="entry name" value="PAC"/>
    <property type="match status" value="2"/>
</dbReference>
<dbReference type="NCBIfam" id="TIGR00229">
    <property type="entry name" value="sensory_box"/>
    <property type="match status" value="3"/>
</dbReference>
<dbReference type="InterPro" id="IPR013656">
    <property type="entry name" value="PAS_4"/>
</dbReference>
<sequence length="676" mass="78829">MKHFFTQTQFDLLYGDTSDLVFFLIQKEHSFEYLFVNESARLIFKDSPINSNLHDILTSPHLEEIYENYLIAIQENKVVIYQDFFLFSDVELVNETTIKPIQTVQGTYILATTKEVSTQKEIEEKYLFMQSLLNMIVDPTIIVTKDGKIFDMNPKFEEIFGYKLTEWRGKHYLNLPFVPLKEHSQVEYHFETNLRGTGKSSVLVQRMKSTGDDGTFLVSYSPIKKNEETVAMYILLQEVTDEVELKESLRNTRHILESYKRAISKAAMVLMTTQNGVIEYANDLFIATTGFKKQEVIGQHISTLQIDRYNDIQMRHLWKEVMHEKIWRGELRNRASDGTFYWGDTTIIPLYNEQQQIENILIIQFDITEKKNMMTDLQSIEKTFNLITENTNDLIAITDEKGYILYTSPSHDRILGLSKEAMLNKQFSDMLTNEYLNLWKNDVSKRVNEDEEIRLELQYTQKNNFQLWTETSIVAVKDRERQGKLKHVIVSREITERKKLEEHLSFMAYHDSLTQLPNRRHLWKEFPKLVKQAEFDETSIAVLYLDGDDFKSVNDTYGHDIGDEFIRMFGEALLSSVRTQDLVSRVGGDEFVILLTGLPNVPNKRLEVLTLIISRIRTSLKTGWLLSGTIFTPTTSIGISYFPDHGNTVEDLLEKADTVMYEVKRMGKNQQLVYSE</sequence>
<gene>
    <name evidence="4" type="ORF">E2636_08495</name>
</gene>
<dbReference type="SMART" id="SM00086">
    <property type="entry name" value="PAC"/>
    <property type="match status" value="2"/>
</dbReference>
<feature type="domain" description="PAC" evidence="2">
    <location>
        <begin position="453"/>
        <end position="506"/>
    </location>
</feature>
<dbReference type="SMART" id="SM00267">
    <property type="entry name" value="GGDEF"/>
    <property type="match status" value="1"/>
</dbReference>
<feature type="domain" description="PAS" evidence="1">
    <location>
        <begin position="380"/>
        <end position="450"/>
    </location>
</feature>
<dbReference type="NCBIfam" id="TIGR00254">
    <property type="entry name" value="GGDEF"/>
    <property type="match status" value="1"/>
</dbReference>
<keyword evidence="5" id="KW-1185">Reference proteome</keyword>
<name>A0A4P6ZXL8_9BACL</name>
<dbReference type="Pfam" id="PF13426">
    <property type="entry name" value="PAS_9"/>
    <property type="match status" value="2"/>
</dbReference>
<accession>A0A4P6ZXL8</accession>
<dbReference type="PANTHER" id="PTHR44757:SF2">
    <property type="entry name" value="BIOFILM ARCHITECTURE MAINTENANCE PROTEIN MBAA"/>
    <property type="match status" value="1"/>
</dbReference>
<feature type="domain" description="PAS" evidence="1">
    <location>
        <begin position="248"/>
        <end position="299"/>
    </location>
</feature>
<dbReference type="InterPro" id="IPR000160">
    <property type="entry name" value="GGDEF_dom"/>
</dbReference>
<dbReference type="SMART" id="SM00091">
    <property type="entry name" value="PAS"/>
    <property type="match status" value="4"/>
</dbReference>
<evidence type="ECO:0000259" key="1">
    <source>
        <dbReference type="PROSITE" id="PS50112"/>
    </source>
</evidence>
<feature type="domain" description="PAS" evidence="1">
    <location>
        <begin position="125"/>
        <end position="173"/>
    </location>
</feature>
<dbReference type="RefSeq" id="WP_134209818.1">
    <property type="nucleotide sequence ID" value="NZ_CP038015.1"/>
</dbReference>
<dbReference type="InterPro" id="IPR000700">
    <property type="entry name" value="PAS-assoc_C"/>
</dbReference>
<dbReference type="EMBL" id="CP038015">
    <property type="protein sequence ID" value="QBP41167.1"/>
    <property type="molecule type" value="Genomic_DNA"/>
</dbReference>
<feature type="domain" description="GGDEF" evidence="3">
    <location>
        <begin position="538"/>
        <end position="676"/>
    </location>
</feature>
<feature type="domain" description="PAC" evidence="2">
    <location>
        <begin position="327"/>
        <end position="379"/>
    </location>
</feature>
<organism evidence="4 5">
    <name type="scientific">Paenisporosarcina antarctica</name>
    <dbReference type="NCBI Taxonomy" id="417367"/>
    <lineage>
        <taxon>Bacteria</taxon>
        <taxon>Bacillati</taxon>
        <taxon>Bacillota</taxon>
        <taxon>Bacilli</taxon>
        <taxon>Bacillales</taxon>
        <taxon>Caryophanaceae</taxon>
        <taxon>Paenisporosarcina</taxon>
    </lineage>
</organism>
<dbReference type="PROSITE" id="PS50112">
    <property type="entry name" value="PAS"/>
    <property type="match status" value="3"/>
</dbReference>
<dbReference type="CDD" id="cd01949">
    <property type="entry name" value="GGDEF"/>
    <property type="match status" value="1"/>
</dbReference>
<dbReference type="Gene3D" id="3.30.450.20">
    <property type="entry name" value="PAS domain"/>
    <property type="match status" value="3"/>
</dbReference>
<dbReference type="Pfam" id="PF08448">
    <property type="entry name" value="PAS_4"/>
    <property type="match status" value="1"/>
</dbReference>
<dbReference type="PANTHER" id="PTHR44757">
    <property type="entry name" value="DIGUANYLATE CYCLASE DGCP"/>
    <property type="match status" value="1"/>
</dbReference>
<dbReference type="PROSITE" id="PS50887">
    <property type="entry name" value="GGDEF"/>
    <property type="match status" value="1"/>
</dbReference>
<dbReference type="InterPro" id="IPR001610">
    <property type="entry name" value="PAC"/>
</dbReference>
<dbReference type="AlphaFoldDB" id="A0A4P6ZXL8"/>
<dbReference type="Pfam" id="PF00990">
    <property type="entry name" value="GGDEF"/>
    <property type="match status" value="1"/>
</dbReference>
<proteinExistence type="predicted"/>
<dbReference type="CDD" id="cd00130">
    <property type="entry name" value="PAS"/>
    <property type="match status" value="3"/>
</dbReference>
<evidence type="ECO:0000259" key="2">
    <source>
        <dbReference type="PROSITE" id="PS50113"/>
    </source>
</evidence>
<dbReference type="OrthoDB" id="2624050at2"/>